<dbReference type="RefSeq" id="WP_171471854.1">
    <property type="nucleotide sequence ID" value="NZ_CP053452.2"/>
</dbReference>
<evidence type="ECO:0000256" key="4">
    <source>
        <dbReference type="ARBA" id="ARBA00022692"/>
    </source>
</evidence>
<reference evidence="9" key="1">
    <citation type="submission" date="2020-05" db="EMBL/GenBank/DDBJ databases">
        <title>Frigoriglobus tundricola gen. nov., sp. nov., a psychrotolerant cellulolytic planctomycete of the family Gemmataceae with two divergent copies of 16S rRNA gene.</title>
        <authorList>
            <person name="Kulichevskaya I.S."/>
            <person name="Ivanova A.A."/>
            <person name="Naumoff D.G."/>
            <person name="Beletsky A.V."/>
            <person name="Rijpstra W.I.C."/>
            <person name="Sinninghe Damste J.S."/>
            <person name="Mardanov A.V."/>
            <person name="Ravin N.V."/>
            <person name="Dedysh S.N."/>
        </authorList>
    </citation>
    <scope>NUCLEOTIDE SEQUENCE [LARGE SCALE GENOMIC DNA]</scope>
    <source>
        <strain evidence="9">PL17</strain>
    </source>
</reference>
<evidence type="ECO:0000313" key="8">
    <source>
        <dbReference type="EMBL" id="QJW96228.1"/>
    </source>
</evidence>
<evidence type="ECO:0008006" key="10">
    <source>
        <dbReference type="Google" id="ProtNLM"/>
    </source>
</evidence>
<dbReference type="GO" id="GO:0015031">
    <property type="term" value="P:protein transport"/>
    <property type="evidence" value="ECO:0007669"/>
    <property type="project" value="UniProtKB-KW"/>
</dbReference>
<evidence type="ECO:0000256" key="3">
    <source>
        <dbReference type="ARBA" id="ARBA00022475"/>
    </source>
</evidence>
<evidence type="ECO:0000256" key="6">
    <source>
        <dbReference type="ARBA" id="ARBA00023136"/>
    </source>
</evidence>
<proteinExistence type="inferred from homology"/>
<evidence type="ECO:0000256" key="7">
    <source>
        <dbReference type="RuleBase" id="RU003879"/>
    </source>
</evidence>
<accession>A0A6M5YQL8</accession>
<name>A0A6M5YQL8_9BACT</name>
<keyword evidence="6" id="KW-0472">Membrane</keyword>
<dbReference type="Proteomes" id="UP000503447">
    <property type="component" value="Chromosome"/>
</dbReference>
<sequence length="169" mass="18475">MLKHDRHRQGTDFVEPDLPITPMLDMSFQLLAFFIMTFKPADTEGQIALTLPKDAGGDNNAVISPFDDNKPKHYIVRVLAADNGTIAQMNVTEEGSADAKGTDLGSNVETYRDELKKIAAQLAAQGKTGKLTLECGDKLLQAYVVQLVDTGVRNGFTDISPVPIEKNKR</sequence>
<dbReference type="GO" id="GO:0022857">
    <property type="term" value="F:transmembrane transporter activity"/>
    <property type="evidence" value="ECO:0007669"/>
    <property type="project" value="InterPro"/>
</dbReference>
<dbReference type="KEGG" id="ftj:FTUN_3785"/>
<evidence type="ECO:0000256" key="5">
    <source>
        <dbReference type="ARBA" id="ARBA00022989"/>
    </source>
</evidence>
<keyword evidence="4 7" id="KW-0812">Transmembrane</keyword>
<comment type="similarity">
    <text evidence="2 7">Belongs to the ExbD/TolR family.</text>
</comment>
<evidence type="ECO:0000256" key="1">
    <source>
        <dbReference type="ARBA" id="ARBA00004162"/>
    </source>
</evidence>
<evidence type="ECO:0000313" key="9">
    <source>
        <dbReference type="Proteomes" id="UP000503447"/>
    </source>
</evidence>
<keyword evidence="7" id="KW-0653">Protein transport</keyword>
<dbReference type="Pfam" id="PF02472">
    <property type="entry name" value="ExbD"/>
    <property type="match status" value="1"/>
</dbReference>
<gene>
    <name evidence="8" type="ORF">FTUN_3785</name>
</gene>
<dbReference type="GO" id="GO:0005886">
    <property type="term" value="C:plasma membrane"/>
    <property type="evidence" value="ECO:0007669"/>
    <property type="project" value="UniProtKB-SubCell"/>
</dbReference>
<organism evidence="8 9">
    <name type="scientific">Frigoriglobus tundricola</name>
    <dbReference type="NCBI Taxonomy" id="2774151"/>
    <lineage>
        <taxon>Bacteria</taxon>
        <taxon>Pseudomonadati</taxon>
        <taxon>Planctomycetota</taxon>
        <taxon>Planctomycetia</taxon>
        <taxon>Gemmatales</taxon>
        <taxon>Gemmataceae</taxon>
        <taxon>Frigoriglobus</taxon>
    </lineage>
</organism>
<keyword evidence="7" id="KW-0813">Transport</keyword>
<comment type="subcellular location">
    <subcellularLocation>
        <location evidence="1">Cell membrane</location>
        <topology evidence="1">Single-pass membrane protein</topology>
    </subcellularLocation>
    <subcellularLocation>
        <location evidence="7">Cell membrane</location>
        <topology evidence="7">Single-pass type II membrane protein</topology>
    </subcellularLocation>
</comment>
<keyword evidence="5" id="KW-1133">Transmembrane helix</keyword>
<dbReference type="EMBL" id="CP053452">
    <property type="protein sequence ID" value="QJW96228.1"/>
    <property type="molecule type" value="Genomic_DNA"/>
</dbReference>
<keyword evidence="3" id="KW-1003">Cell membrane</keyword>
<keyword evidence="9" id="KW-1185">Reference proteome</keyword>
<evidence type="ECO:0000256" key="2">
    <source>
        <dbReference type="ARBA" id="ARBA00005811"/>
    </source>
</evidence>
<dbReference type="InterPro" id="IPR003400">
    <property type="entry name" value="ExbD"/>
</dbReference>
<protein>
    <recommendedName>
        <fullName evidence="10">Biopolymer transport protein ExbD/TolR</fullName>
    </recommendedName>
</protein>
<dbReference type="AlphaFoldDB" id="A0A6M5YQL8"/>